<accession>A0ABQ4XS55</accession>
<evidence type="ECO:0000313" key="2">
    <source>
        <dbReference type="Proteomes" id="UP001151760"/>
    </source>
</evidence>
<reference evidence="1" key="2">
    <citation type="submission" date="2022-01" db="EMBL/GenBank/DDBJ databases">
        <authorList>
            <person name="Yamashiro T."/>
            <person name="Shiraishi A."/>
            <person name="Satake H."/>
            <person name="Nakayama K."/>
        </authorList>
    </citation>
    <scope>NUCLEOTIDE SEQUENCE</scope>
</reference>
<keyword evidence="2" id="KW-1185">Reference proteome</keyword>
<protein>
    <submittedName>
        <fullName evidence="1">Uncharacterized protein</fullName>
    </submittedName>
</protein>
<comment type="caution">
    <text evidence="1">The sequence shown here is derived from an EMBL/GenBank/DDBJ whole genome shotgun (WGS) entry which is preliminary data.</text>
</comment>
<sequence length="106" mass="12135">MTANLHRMRPQFNMLRDLGANTPTGVPYTKEQIMAIVRKGKQRGHIPGVGRVLAGQGRDAISIDEPRGTYAEIDEIKEHGKRLRKELELLRRVVKSDDRMSQLLRF</sequence>
<organism evidence="1 2">
    <name type="scientific">Tanacetum coccineum</name>
    <dbReference type="NCBI Taxonomy" id="301880"/>
    <lineage>
        <taxon>Eukaryota</taxon>
        <taxon>Viridiplantae</taxon>
        <taxon>Streptophyta</taxon>
        <taxon>Embryophyta</taxon>
        <taxon>Tracheophyta</taxon>
        <taxon>Spermatophyta</taxon>
        <taxon>Magnoliopsida</taxon>
        <taxon>eudicotyledons</taxon>
        <taxon>Gunneridae</taxon>
        <taxon>Pentapetalae</taxon>
        <taxon>asterids</taxon>
        <taxon>campanulids</taxon>
        <taxon>Asterales</taxon>
        <taxon>Asteraceae</taxon>
        <taxon>Asteroideae</taxon>
        <taxon>Anthemideae</taxon>
        <taxon>Anthemidinae</taxon>
        <taxon>Tanacetum</taxon>
    </lineage>
</organism>
<dbReference type="Proteomes" id="UP001151760">
    <property type="component" value="Unassembled WGS sequence"/>
</dbReference>
<proteinExistence type="predicted"/>
<dbReference type="EMBL" id="BQNB010009733">
    <property type="protein sequence ID" value="GJS67647.1"/>
    <property type="molecule type" value="Genomic_DNA"/>
</dbReference>
<reference evidence="1" key="1">
    <citation type="journal article" date="2022" name="Int. J. Mol. Sci.">
        <title>Draft Genome of Tanacetum Coccineum: Genomic Comparison of Closely Related Tanacetum-Family Plants.</title>
        <authorList>
            <person name="Yamashiro T."/>
            <person name="Shiraishi A."/>
            <person name="Nakayama K."/>
            <person name="Satake H."/>
        </authorList>
    </citation>
    <scope>NUCLEOTIDE SEQUENCE</scope>
</reference>
<evidence type="ECO:0000313" key="1">
    <source>
        <dbReference type="EMBL" id="GJS67647.1"/>
    </source>
</evidence>
<gene>
    <name evidence="1" type="ORF">Tco_0682211</name>
</gene>
<name>A0ABQ4XS55_9ASTR</name>